<keyword evidence="2" id="KW-0479">Metal-binding</keyword>
<dbReference type="PROSITE" id="PS50157">
    <property type="entry name" value="ZINC_FINGER_C2H2_2"/>
    <property type="match status" value="3"/>
</dbReference>
<dbReference type="Proteomes" id="UP000677228">
    <property type="component" value="Unassembled WGS sequence"/>
</dbReference>
<keyword evidence="6" id="KW-0539">Nucleus</keyword>
<sequence>MHAKTHCKIEGNDSFLIKCTMCDYTTQTQSDLEEHMNKHRGSRPFQCSECGLTYSTQGDLRQHTTKVHHCGDSSDVAGAGLSTHQSFHCVVCSKTFTNLHTLEQHMISIHQIENGDDRYSTIGSLLSIFCCPLI</sequence>
<name>A0A8S2GCB1_9BILA</name>
<evidence type="ECO:0000259" key="8">
    <source>
        <dbReference type="PROSITE" id="PS50157"/>
    </source>
</evidence>
<evidence type="ECO:0000313" key="11">
    <source>
        <dbReference type="Proteomes" id="UP000677228"/>
    </source>
</evidence>
<dbReference type="EMBL" id="CAJNOK010070234">
    <property type="protein sequence ID" value="CAF1661183.1"/>
    <property type="molecule type" value="Genomic_DNA"/>
</dbReference>
<dbReference type="GO" id="GO:0005634">
    <property type="term" value="C:nucleus"/>
    <property type="evidence" value="ECO:0007669"/>
    <property type="project" value="UniProtKB-SubCell"/>
</dbReference>
<protein>
    <recommendedName>
        <fullName evidence="8">C2H2-type domain-containing protein</fullName>
    </recommendedName>
</protein>
<evidence type="ECO:0000256" key="1">
    <source>
        <dbReference type="ARBA" id="ARBA00004123"/>
    </source>
</evidence>
<dbReference type="PROSITE" id="PS00028">
    <property type="entry name" value="ZINC_FINGER_C2H2_1"/>
    <property type="match status" value="2"/>
</dbReference>
<evidence type="ECO:0000256" key="2">
    <source>
        <dbReference type="ARBA" id="ARBA00022723"/>
    </source>
</evidence>
<evidence type="ECO:0000256" key="6">
    <source>
        <dbReference type="ARBA" id="ARBA00023242"/>
    </source>
</evidence>
<evidence type="ECO:0000256" key="4">
    <source>
        <dbReference type="ARBA" id="ARBA00022771"/>
    </source>
</evidence>
<evidence type="ECO:0000256" key="3">
    <source>
        <dbReference type="ARBA" id="ARBA00022737"/>
    </source>
</evidence>
<dbReference type="SUPFAM" id="SSF57667">
    <property type="entry name" value="beta-beta-alpha zinc fingers"/>
    <property type="match status" value="2"/>
</dbReference>
<evidence type="ECO:0000313" key="10">
    <source>
        <dbReference type="EMBL" id="CAF4519594.1"/>
    </source>
</evidence>
<organism evidence="9 11">
    <name type="scientific">Didymodactylos carnosus</name>
    <dbReference type="NCBI Taxonomy" id="1234261"/>
    <lineage>
        <taxon>Eukaryota</taxon>
        <taxon>Metazoa</taxon>
        <taxon>Spiralia</taxon>
        <taxon>Gnathifera</taxon>
        <taxon>Rotifera</taxon>
        <taxon>Eurotatoria</taxon>
        <taxon>Bdelloidea</taxon>
        <taxon>Philodinida</taxon>
        <taxon>Philodinidae</taxon>
        <taxon>Didymodactylos</taxon>
    </lineage>
</organism>
<gene>
    <name evidence="9" type="ORF">OVA965_LOCUS45295</name>
    <name evidence="10" type="ORF">TMI583_LOCUS48668</name>
</gene>
<dbReference type="SMART" id="SM00355">
    <property type="entry name" value="ZnF_C2H2"/>
    <property type="match status" value="3"/>
</dbReference>
<dbReference type="FunFam" id="3.30.160.60:FF:000446">
    <property type="entry name" value="Zinc finger protein"/>
    <property type="match status" value="1"/>
</dbReference>
<keyword evidence="5" id="KW-0862">Zinc</keyword>
<dbReference type="PANTHER" id="PTHR24406">
    <property type="entry name" value="TRANSCRIPTIONAL REPRESSOR CTCFL-RELATED"/>
    <property type="match status" value="1"/>
</dbReference>
<dbReference type="EMBL" id="CAJOBA010100866">
    <property type="protein sequence ID" value="CAF4519594.1"/>
    <property type="molecule type" value="Genomic_DNA"/>
</dbReference>
<evidence type="ECO:0000256" key="7">
    <source>
        <dbReference type="PROSITE-ProRule" id="PRU00042"/>
    </source>
</evidence>
<feature type="domain" description="C2H2-type" evidence="8">
    <location>
        <begin position="87"/>
        <end position="115"/>
    </location>
</feature>
<evidence type="ECO:0000256" key="5">
    <source>
        <dbReference type="ARBA" id="ARBA00022833"/>
    </source>
</evidence>
<dbReference type="AlphaFoldDB" id="A0A8S2GCB1"/>
<dbReference type="Gene3D" id="3.30.160.60">
    <property type="entry name" value="Classic Zinc Finger"/>
    <property type="match status" value="3"/>
</dbReference>
<dbReference type="Proteomes" id="UP000682733">
    <property type="component" value="Unassembled WGS sequence"/>
</dbReference>
<dbReference type="InterPro" id="IPR050888">
    <property type="entry name" value="ZnF_C2H2-type_TF"/>
</dbReference>
<dbReference type="Pfam" id="PF00096">
    <property type="entry name" value="zf-C2H2"/>
    <property type="match status" value="3"/>
</dbReference>
<dbReference type="GO" id="GO:0008270">
    <property type="term" value="F:zinc ion binding"/>
    <property type="evidence" value="ECO:0007669"/>
    <property type="project" value="UniProtKB-KW"/>
</dbReference>
<proteinExistence type="predicted"/>
<dbReference type="InterPro" id="IPR036236">
    <property type="entry name" value="Znf_C2H2_sf"/>
</dbReference>
<feature type="domain" description="C2H2-type" evidence="8">
    <location>
        <begin position="17"/>
        <end position="44"/>
    </location>
</feature>
<keyword evidence="3" id="KW-0677">Repeat</keyword>
<keyword evidence="4 7" id="KW-0863">Zinc-finger</keyword>
<reference evidence="9" key="1">
    <citation type="submission" date="2021-02" db="EMBL/GenBank/DDBJ databases">
        <authorList>
            <person name="Nowell W R."/>
        </authorList>
    </citation>
    <scope>NUCLEOTIDE SEQUENCE</scope>
</reference>
<feature type="domain" description="C2H2-type" evidence="8">
    <location>
        <begin position="45"/>
        <end position="74"/>
    </location>
</feature>
<dbReference type="InterPro" id="IPR013087">
    <property type="entry name" value="Znf_C2H2_type"/>
</dbReference>
<comment type="subcellular location">
    <subcellularLocation>
        <location evidence="1">Nucleus</location>
    </subcellularLocation>
</comment>
<accession>A0A8S2GCB1</accession>
<feature type="non-terminal residue" evidence="9">
    <location>
        <position position="1"/>
    </location>
</feature>
<comment type="caution">
    <text evidence="9">The sequence shown here is derived from an EMBL/GenBank/DDBJ whole genome shotgun (WGS) entry which is preliminary data.</text>
</comment>
<evidence type="ECO:0000313" key="9">
    <source>
        <dbReference type="EMBL" id="CAF1661183.1"/>
    </source>
</evidence>